<gene>
    <name evidence="1" type="ORF">AJ81_07805</name>
</gene>
<dbReference type="Pfam" id="PF16298">
    <property type="entry name" value="DUF4940"/>
    <property type="match status" value="1"/>
</dbReference>
<proteinExistence type="predicted"/>
<evidence type="ECO:0000313" key="1">
    <source>
        <dbReference type="EMBL" id="AJC74848.1"/>
    </source>
</evidence>
<dbReference type="InterPro" id="IPR032548">
    <property type="entry name" value="DUF4940"/>
</dbReference>
<dbReference type="KEGG" id="phy:AJ81_07805"/>
<dbReference type="EMBL" id="CP007141">
    <property type="protein sequence ID" value="AJC74848.1"/>
    <property type="molecule type" value="Genomic_DNA"/>
</dbReference>
<dbReference type="STRING" id="1123384.AJ81_07805"/>
<organism evidence="1 2">
    <name type="scientific">Pseudothermotoga hypogea DSM 11164 = NBRC 106472</name>
    <dbReference type="NCBI Taxonomy" id="1123384"/>
    <lineage>
        <taxon>Bacteria</taxon>
        <taxon>Thermotogati</taxon>
        <taxon>Thermotogota</taxon>
        <taxon>Thermotogae</taxon>
        <taxon>Thermotogales</taxon>
        <taxon>Thermotogaceae</taxon>
        <taxon>Pseudothermotoga</taxon>
    </lineage>
</organism>
<dbReference type="Proteomes" id="UP000077469">
    <property type="component" value="Chromosome"/>
</dbReference>
<reference evidence="1 2" key="1">
    <citation type="submission" date="2014-01" db="EMBL/GenBank/DDBJ databases">
        <title>Genome sequencing of Thermotog hypogea.</title>
        <authorList>
            <person name="Zhang X."/>
            <person name="Alvare G."/>
            <person name="Fristensky B."/>
            <person name="Chen L."/>
            <person name="Suen T."/>
            <person name="Chen Q."/>
            <person name="Ma K."/>
        </authorList>
    </citation>
    <scope>NUCLEOTIDE SEQUENCE [LARGE SCALE GENOMIC DNA]</scope>
    <source>
        <strain evidence="1 2">DSM 11164</strain>
    </source>
</reference>
<accession>A0A0X1KU43</accession>
<dbReference type="AlphaFoldDB" id="A0A0X1KU43"/>
<keyword evidence="2" id="KW-1185">Reference proteome</keyword>
<name>A0A0X1KU43_9THEM</name>
<dbReference type="PATRIC" id="fig|1123384.7.peg.1565"/>
<sequence length="265" mass="29984">MRCVLANAEGIIRDDIGIGNEMLDYVRLVLQSNTSVSVRSHGQEILLTCIETVAGRLVLGLLKDESLGDAVRCYVDQLLLSERRWPDSVEQLASQIDAWRGKRYVGLLRAMDFAQRYAARERLSSVAIGTLNVGEHDLYIFSTNVLPALLNAKLCVSSACEDPREAIREALLLDRYVVGEGTFFYERLFEYELNVKIDDSDLETIAQRLISKDLRSFATRLNTSLTEAFQLQRELEDKYLLRFDIGLECHAYARGLARGRQGERG</sequence>
<dbReference type="OrthoDB" id="46945at2"/>
<protein>
    <submittedName>
        <fullName evidence="1">Uncharacterized protein</fullName>
    </submittedName>
</protein>
<dbReference type="PaxDb" id="1123384-AJ81_07805"/>
<evidence type="ECO:0000313" key="2">
    <source>
        <dbReference type="Proteomes" id="UP000077469"/>
    </source>
</evidence>
<dbReference type="RefSeq" id="WP_031504144.1">
    <property type="nucleotide sequence ID" value="NC_022795.1"/>
</dbReference>